<accession>A0A376W4T1</accession>
<dbReference type="AlphaFoldDB" id="A0A376W4T1"/>
<sequence>MVLLNGNTVYSPLKELVKMPDFSVSLDREQDKNTLQELNNRVISLSMTDNRGF</sequence>
<proteinExistence type="predicted"/>
<protein>
    <submittedName>
        <fullName evidence="1">Late control gene D protein from prophage</fullName>
    </submittedName>
</protein>
<reference evidence="1 2" key="1">
    <citation type="submission" date="2018-06" db="EMBL/GenBank/DDBJ databases">
        <authorList>
            <consortium name="Pathogen Informatics"/>
            <person name="Doyle S."/>
        </authorList>
    </citation>
    <scope>NUCLEOTIDE SEQUENCE [LARGE SCALE GENOMIC DNA]</scope>
    <source>
        <strain evidence="1 2">NCTC9081</strain>
    </source>
</reference>
<evidence type="ECO:0000313" key="1">
    <source>
        <dbReference type="EMBL" id="STJ17710.1"/>
    </source>
</evidence>
<organism evidence="1 2">
    <name type="scientific">Escherichia coli</name>
    <dbReference type="NCBI Taxonomy" id="562"/>
    <lineage>
        <taxon>Bacteria</taxon>
        <taxon>Pseudomonadati</taxon>
        <taxon>Pseudomonadota</taxon>
        <taxon>Gammaproteobacteria</taxon>
        <taxon>Enterobacterales</taxon>
        <taxon>Enterobacteriaceae</taxon>
        <taxon>Escherichia</taxon>
    </lineage>
</organism>
<gene>
    <name evidence="1" type="primary">D_3</name>
    <name evidence="1" type="ORF">NCTC9081_03173</name>
</gene>
<name>A0A376W4T1_ECOLX</name>
<dbReference type="Proteomes" id="UP000254716">
    <property type="component" value="Unassembled WGS sequence"/>
</dbReference>
<evidence type="ECO:0000313" key="2">
    <source>
        <dbReference type="Proteomes" id="UP000254716"/>
    </source>
</evidence>
<dbReference type="EMBL" id="UGCV01000008">
    <property type="protein sequence ID" value="STJ17710.1"/>
    <property type="molecule type" value="Genomic_DNA"/>
</dbReference>